<proteinExistence type="predicted"/>
<keyword evidence="2" id="KW-1185">Reference proteome</keyword>
<dbReference type="AlphaFoldDB" id="A0A3P7NA28"/>
<dbReference type="OrthoDB" id="429521at2759"/>
<reference evidence="1 2" key="1">
    <citation type="submission" date="2018-08" db="EMBL/GenBank/DDBJ databases">
        <authorList>
            <person name="Laetsch R D."/>
            <person name="Stevens L."/>
            <person name="Kumar S."/>
            <person name="Blaxter L. M."/>
        </authorList>
    </citation>
    <scope>NUCLEOTIDE SEQUENCE [LARGE SCALE GENOMIC DNA]</scope>
</reference>
<gene>
    <name evidence="1" type="ORF">NOO_LOCUS13540</name>
</gene>
<accession>A0A3P7NA28</accession>
<dbReference type="EMBL" id="UYRW01016155">
    <property type="protein sequence ID" value="VDN02906.1"/>
    <property type="molecule type" value="Genomic_DNA"/>
</dbReference>
<protein>
    <submittedName>
        <fullName evidence="1">Uncharacterized protein</fullName>
    </submittedName>
</protein>
<evidence type="ECO:0000313" key="2">
    <source>
        <dbReference type="Proteomes" id="UP000271087"/>
    </source>
</evidence>
<evidence type="ECO:0000313" key="1">
    <source>
        <dbReference type="EMBL" id="VDN02906.1"/>
    </source>
</evidence>
<dbReference type="Pfam" id="PF05380">
    <property type="entry name" value="Peptidase_A17"/>
    <property type="match status" value="1"/>
</dbReference>
<feature type="non-terminal residue" evidence="1">
    <location>
        <position position="49"/>
    </location>
</feature>
<name>A0A3P7NA28_ONCOC</name>
<organism evidence="1 2">
    <name type="scientific">Onchocerca ochengi</name>
    <name type="common">Filarial nematode worm</name>
    <dbReference type="NCBI Taxonomy" id="42157"/>
    <lineage>
        <taxon>Eukaryota</taxon>
        <taxon>Metazoa</taxon>
        <taxon>Ecdysozoa</taxon>
        <taxon>Nematoda</taxon>
        <taxon>Chromadorea</taxon>
        <taxon>Rhabditida</taxon>
        <taxon>Spirurina</taxon>
        <taxon>Spiruromorpha</taxon>
        <taxon>Filarioidea</taxon>
        <taxon>Onchocercidae</taxon>
        <taxon>Onchocerca</taxon>
    </lineage>
</organism>
<sequence length="49" mass="5562">MSIPRLELLAILTGVRAAKFVIQQLNLEETPVILWSDSKCALHWVQNQS</sequence>
<dbReference type="Proteomes" id="UP000271087">
    <property type="component" value="Unassembled WGS sequence"/>
</dbReference>
<dbReference type="InterPro" id="IPR008042">
    <property type="entry name" value="Retrotrans_Pao"/>
</dbReference>